<keyword evidence="1" id="KW-1133">Transmembrane helix</keyword>
<accession>A0ABS0LHP5</accession>
<gene>
    <name evidence="2" type="ORF">HYQ42_02125</name>
</gene>
<dbReference type="Pfam" id="PF07556">
    <property type="entry name" value="DUF1538"/>
    <property type="match status" value="1"/>
</dbReference>
<keyword evidence="3" id="KW-1185">Reference proteome</keyword>
<dbReference type="InterPro" id="IPR011435">
    <property type="entry name" value="UmpAB"/>
</dbReference>
<proteinExistence type="predicted"/>
<sequence length="89" mass="9801">MQPVAWLTILRFIIGVVFLLIGLPLFLVGVDMSVEKMGDLFSHYLIEHPKKVIAMIGIFGLGFISIIAEQNFVMVLSLGVGAMLTFGVY</sequence>
<keyword evidence="1" id="KW-0472">Membrane</keyword>
<comment type="caution">
    <text evidence="2">The sequence shown here is derived from an EMBL/GenBank/DDBJ whole genome shotgun (WGS) entry which is preliminary data.</text>
</comment>
<feature type="transmembrane region" description="Helical" evidence="1">
    <location>
        <begin position="51"/>
        <end position="68"/>
    </location>
</feature>
<evidence type="ECO:0000313" key="3">
    <source>
        <dbReference type="Proteomes" id="UP000823401"/>
    </source>
</evidence>
<protein>
    <submittedName>
        <fullName evidence="2">DUF1538 family protein</fullName>
    </submittedName>
</protein>
<keyword evidence="1" id="KW-0812">Transmembrane</keyword>
<dbReference type="Proteomes" id="UP000823401">
    <property type="component" value="Unassembled WGS sequence"/>
</dbReference>
<dbReference type="EMBL" id="JACCEL010000004">
    <property type="protein sequence ID" value="MBG9977572.1"/>
    <property type="molecule type" value="Genomic_DNA"/>
</dbReference>
<feature type="transmembrane region" description="Helical" evidence="1">
    <location>
        <begin position="6"/>
        <end position="30"/>
    </location>
</feature>
<evidence type="ECO:0000313" key="2">
    <source>
        <dbReference type="EMBL" id="MBG9977572.1"/>
    </source>
</evidence>
<reference evidence="2 3" key="1">
    <citation type="submission" date="2020-07" db="EMBL/GenBank/DDBJ databases">
        <title>Facklamia lactis sp. nov., isolated from raw milk.</title>
        <authorList>
            <person name="Doll E.V."/>
            <person name="Huptas C."/>
            <person name="Staib L."/>
            <person name="Wenning M."/>
            <person name="Scherer S."/>
        </authorList>
    </citation>
    <scope>NUCLEOTIDE SEQUENCE [LARGE SCALE GENOMIC DNA]</scope>
    <source>
        <strain evidence="2 3">DSM 104272</strain>
    </source>
</reference>
<organism evidence="2 3">
    <name type="scientific">Ruoffia tabacinasalis</name>
    <dbReference type="NCBI Taxonomy" id="87458"/>
    <lineage>
        <taxon>Bacteria</taxon>
        <taxon>Bacillati</taxon>
        <taxon>Bacillota</taxon>
        <taxon>Bacilli</taxon>
        <taxon>Lactobacillales</taxon>
        <taxon>Aerococcaceae</taxon>
        <taxon>Ruoffia</taxon>
    </lineage>
</organism>
<evidence type="ECO:0000256" key="1">
    <source>
        <dbReference type="SAM" id="Phobius"/>
    </source>
</evidence>
<name>A0ABS0LHP5_9LACT</name>